<name>U6GL31_EIMAC</name>
<dbReference type="RefSeq" id="XP_013250565.1">
    <property type="nucleotide sequence ID" value="XM_013395111.1"/>
</dbReference>
<keyword evidence="1" id="KW-0175">Coiled coil</keyword>
<sequence>MSGEWLPQGPLLEDHGGPPLGAPQPNPAQCGGAPHKPALSPSPDSLWRPKLEGPFEAAFPWGPPQGGLPSTGALEGALRGYGVPKGPRSVSSFSPSEEEAVCESTAPSESFWQGPASPLLTGAPLWGRQQVAAAAAAAAAGPFANGSTVVEVHHLSPSSSFEGQEKDTEAPDSLLLPPSAATADAAAAAQEHSSSSSGIGNGVSPLVQFLRTSKALKMSLTRTMEMQQQTLQLLLLHPHIAPPDMEAPCCWCSAAAANPQQQEQQQQSGCVVLLQIEMLQQLLQQASSQLQERQEDLLAAEAQLQQQQQQEEQQDGLSALLPHWQQQQHQQQLAAAAAELRIRRSVLKHQFADFQEALQLQQQLQQEANARWLLEAADQIRGSFPGAATEQLSGLLAPLSASPWTGHITSGLVGAQLSEKRNKLLKLENKLRELQQLATLLQQQQQKRQQQQQQLATVTTHTEKLTAAACTDLLLAHKYRKQSIKLPYDQVQQ</sequence>
<accession>U6GL31</accession>
<organism evidence="3 4">
    <name type="scientific">Eimeria acervulina</name>
    <name type="common">Coccidian parasite</name>
    <dbReference type="NCBI Taxonomy" id="5801"/>
    <lineage>
        <taxon>Eukaryota</taxon>
        <taxon>Sar</taxon>
        <taxon>Alveolata</taxon>
        <taxon>Apicomplexa</taxon>
        <taxon>Conoidasida</taxon>
        <taxon>Coccidia</taxon>
        <taxon>Eucoccidiorida</taxon>
        <taxon>Eimeriorina</taxon>
        <taxon>Eimeriidae</taxon>
        <taxon>Eimeria</taxon>
    </lineage>
</organism>
<evidence type="ECO:0000313" key="3">
    <source>
        <dbReference type="EMBL" id="CDI79304.1"/>
    </source>
</evidence>
<feature type="region of interest" description="Disordered" evidence="2">
    <location>
        <begin position="156"/>
        <end position="176"/>
    </location>
</feature>
<feature type="coiled-coil region" evidence="1">
    <location>
        <begin position="417"/>
        <end position="461"/>
    </location>
</feature>
<dbReference type="EMBL" id="HG671001">
    <property type="protein sequence ID" value="CDI79304.1"/>
    <property type="molecule type" value="Genomic_DNA"/>
</dbReference>
<dbReference type="OMA" id="APCCWCS"/>
<protein>
    <submittedName>
        <fullName evidence="3">Uncharacterized protein</fullName>
    </submittedName>
</protein>
<reference evidence="3" key="2">
    <citation type="submission" date="2013-10" db="EMBL/GenBank/DDBJ databases">
        <authorList>
            <person name="Aslett M."/>
        </authorList>
    </citation>
    <scope>NUCLEOTIDE SEQUENCE [LARGE SCALE GENOMIC DNA]</scope>
    <source>
        <strain evidence="3">Houghton</strain>
    </source>
</reference>
<evidence type="ECO:0000256" key="1">
    <source>
        <dbReference type="SAM" id="Coils"/>
    </source>
</evidence>
<reference evidence="3" key="1">
    <citation type="submission" date="2013-10" db="EMBL/GenBank/DDBJ databases">
        <title>Genomic analysis of the causative agents of coccidiosis in chickens.</title>
        <authorList>
            <person name="Reid A.J."/>
            <person name="Blake D."/>
            <person name="Billington K."/>
            <person name="Browne H."/>
            <person name="Dunn M."/>
            <person name="Hung S."/>
            <person name="Kawahara F."/>
            <person name="Miranda-Saavedra D."/>
            <person name="Mourier T."/>
            <person name="Nagra H."/>
            <person name="Otto T.D."/>
            <person name="Rawlings N."/>
            <person name="Sanchez A."/>
            <person name="Sanders M."/>
            <person name="Subramaniam C."/>
            <person name="Tay Y."/>
            <person name="Dear P."/>
            <person name="Doerig C."/>
            <person name="Gruber A."/>
            <person name="Parkinson J."/>
            <person name="Shirley M."/>
            <person name="Wan K.L."/>
            <person name="Berriman M."/>
            <person name="Tomley F."/>
            <person name="Pain A."/>
        </authorList>
    </citation>
    <scope>NUCLEOTIDE SEQUENCE [LARGE SCALE GENOMIC DNA]</scope>
    <source>
        <strain evidence="3">Houghton</strain>
    </source>
</reference>
<evidence type="ECO:0000256" key="2">
    <source>
        <dbReference type="SAM" id="MobiDB-lite"/>
    </source>
</evidence>
<proteinExistence type="predicted"/>
<evidence type="ECO:0000313" key="4">
    <source>
        <dbReference type="Proteomes" id="UP000018050"/>
    </source>
</evidence>
<dbReference type="GeneID" id="25269126"/>
<dbReference type="OrthoDB" id="347297at2759"/>
<keyword evidence="4" id="KW-1185">Reference proteome</keyword>
<dbReference type="VEuPathDB" id="ToxoDB:EAH_00010560"/>
<gene>
    <name evidence="3" type="ORF">EAH_00010560</name>
</gene>
<feature type="coiled-coil region" evidence="1">
    <location>
        <begin position="276"/>
        <end position="314"/>
    </location>
</feature>
<dbReference type="Proteomes" id="UP000018050">
    <property type="component" value="Unassembled WGS sequence"/>
</dbReference>
<dbReference type="AlphaFoldDB" id="U6GL31"/>
<feature type="region of interest" description="Disordered" evidence="2">
    <location>
        <begin position="1"/>
        <end position="74"/>
    </location>
</feature>